<dbReference type="SUPFAM" id="SSF56645">
    <property type="entry name" value="Acyl-CoA dehydrogenase NM domain-like"/>
    <property type="match status" value="1"/>
</dbReference>
<evidence type="ECO:0000256" key="13">
    <source>
        <dbReference type="ARBA" id="ARBA00049456"/>
    </source>
</evidence>
<dbReference type="PANTHER" id="PTHR43884:SF12">
    <property type="entry name" value="ISOVALERYL-COA DEHYDROGENASE, MITOCHONDRIAL-RELATED"/>
    <property type="match status" value="1"/>
</dbReference>
<evidence type="ECO:0000256" key="9">
    <source>
        <dbReference type="ARBA" id="ARBA00034328"/>
    </source>
</evidence>
<reference evidence="17 18" key="1">
    <citation type="submission" date="2022-08" db="EMBL/GenBank/DDBJ databases">
        <title>Paenibacillus endoradicis sp. nov., Paenibacillus radicibacter sp. nov and Paenibacillus pararadicis sp. nov., three cold-adapted plant growth-promoting bacteria isolated from root of Larix gmelinii in Great Khingan.</title>
        <authorList>
            <person name="Xue H."/>
        </authorList>
    </citation>
    <scope>NUCLEOTIDE SEQUENCE [LARGE SCALE GENOMIC DNA]</scope>
    <source>
        <strain evidence="17 18">N5-1-1-5</strain>
    </source>
</reference>
<dbReference type="InterPro" id="IPR036250">
    <property type="entry name" value="AcylCo_DH-like_C"/>
</dbReference>
<keyword evidence="5" id="KW-0560">Oxidoreductase</keyword>
<comment type="similarity">
    <text evidence="8">Belongs to the DszC flavin monooxygenase family.</text>
</comment>
<evidence type="ECO:0000259" key="15">
    <source>
        <dbReference type="Pfam" id="PF02771"/>
    </source>
</evidence>
<evidence type="ECO:0000256" key="5">
    <source>
        <dbReference type="ARBA" id="ARBA00023002"/>
    </source>
</evidence>
<comment type="catalytic activity">
    <reaction evidence="11">
        <text>dibenzothiophene + FMNH2 + O2 = dibenzothiophene 5-oxide + FMN + H2O + H(+)</text>
        <dbReference type="Rhea" id="RHEA:49076"/>
        <dbReference type="ChEBI" id="CHEBI:15377"/>
        <dbReference type="ChEBI" id="CHEBI:15378"/>
        <dbReference type="ChEBI" id="CHEBI:15379"/>
        <dbReference type="ChEBI" id="CHEBI:23681"/>
        <dbReference type="ChEBI" id="CHEBI:23683"/>
        <dbReference type="ChEBI" id="CHEBI:57618"/>
        <dbReference type="ChEBI" id="CHEBI:58210"/>
    </reaction>
</comment>
<dbReference type="EMBL" id="JANQBD010000027">
    <property type="protein sequence ID" value="MCR8635431.1"/>
    <property type="molecule type" value="Genomic_DNA"/>
</dbReference>
<organism evidence="17 18">
    <name type="scientific">Paenibacillus radicis</name>
    <name type="common">ex Xue et al. 2023</name>
    <dbReference type="NCBI Taxonomy" id="2972489"/>
    <lineage>
        <taxon>Bacteria</taxon>
        <taxon>Bacillati</taxon>
        <taxon>Bacillota</taxon>
        <taxon>Bacilli</taxon>
        <taxon>Bacillales</taxon>
        <taxon>Paenibacillaceae</taxon>
        <taxon>Paenibacillus</taxon>
    </lineage>
</organism>
<protein>
    <recommendedName>
        <fullName evidence="10">Dibenzothiophene monooxygenase</fullName>
        <ecNumber evidence="9">1.14.14.21</ecNumber>
    </recommendedName>
</protein>
<evidence type="ECO:0000256" key="7">
    <source>
        <dbReference type="ARBA" id="ARBA00034307"/>
    </source>
</evidence>
<evidence type="ECO:0000313" key="18">
    <source>
        <dbReference type="Proteomes" id="UP001300012"/>
    </source>
</evidence>
<evidence type="ECO:0000256" key="10">
    <source>
        <dbReference type="ARBA" id="ARBA00034345"/>
    </source>
</evidence>
<evidence type="ECO:0000256" key="2">
    <source>
        <dbReference type="ARBA" id="ARBA00022630"/>
    </source>
</evidence>
<evidence type="ECO:0000259" key="16">
    <source>
        <dbReference type="Pfam" id="PF08028"/>
    </source>
</evidence>
<keyword evidence="4" id="KW-0547">Nucleotide-binding</keyword>
<dbReference type="SUPFAM" id="SSF47203">
    <property type="entry name" value="Acyl-CoA dehydrogenase C-terminal domain-like"/>
    <property type="match status" value="1"/>
</dbReference>
<dbReference type="PANTHER" id="PTHR43884">
    <property type="entry name" value="ACYL-COA DEHYDROGENASE"/>
    <property type="match status" value="1"/>
</dbReference>
<name>A0ABT1YQI4_9BACL</name>
<dbReference type="Pfam" id="PF08028">
    <property type="entry name" value="Acyl-CoA_dh_2"/>
    <property type="match status" value="1"/>
</dbReference>
<evidence type="ECO:0000256" key="12">
    <source>
        <dbReference type="ARBA" id="ARBA00048445"/>
    </source>
</evidence>
<dbReference type="Gene3D" id="1.10.540.10">
    <property type="entry name" value="Acyl-CoA dehydrogenase/oxidase, N-terminal domain"/>
    <property type="match status" value="1"/>
</dbReference>
<keyword evidence="3" id="KW-0288">FMN</keyword>
<accession>A0ABT1YQI4</accession>
<dbReference type="InterPro" id="IPR009100">
    <property type="entry name" value="AcylCoA_DH/oxidase_NM_dom_sf"/>
</dbReference>
<evidence type="ECO:0000256" key="8">
    <source>
        <dbReference type="ARBA" id="ARBA00034317"/>
    </source>
</evidence>
<evidence type="ECO:0000256" key="11">
    <source>
        <dbReference type="ARBA" id="ARBA00047859"/>
    </source>
</evidence>
<comment type="pathway">
    <text evidence="7">Sulfur metabolism; dibenzothiophene degradation.</text>
</comment>
<evidence type="ECO:0000313" key="17">
    <source>
        <dbReference type="EMBL" id="MCR8635431.1"/>
    </source>
</evidence>
<dbReference type="Proteomes" id="UP001300012">
    <property type="component" value="Unassembled WGS sequence"/>
</dbReference>
<evidence type="ECO:0000256" key="3">
    <source>
        <dbReference type="ARBA" id="ARBA00022643"/>
    </source>
</evidence>
<comment type="caution">
    <text evidence="17">The sequence shown here is derived from an EMBL/GenBank/DDBJ whole genome shotgun (WGS) entry which is preliminary data.</text>
</comment>
<evidence type="ECO:0000256" key="4">
    <source>
        <dbReference type="ARBA" id="ARBA00022741"/>
    </source>
</evidence>
<keyword evidence="18" id="KW-1185">Reference proteome</keyword>
<keyword evidence="2" id="KW-0285">Flavoprotein</keyword>
<dbReference type="RefSeq" id="WP_258216976.1">
    <property type="nucleotide sequence ID" value="NZ_JANQBD010000027.1"/>
</dbReference>
<gene>
    <name evidence="17" type="ORF">NV381_29930</name>
</gene>
<comment type="subcellular location">
    <subcellularLocation>
        <location evidence="1">Cytoplasm</location>
    </subcellularLocation>
</comment>
<dbReference type="Gene3D" id="1.20.140.10">
    <property type="entry name" value="Butyryl-CoA Dehydrogenase, subunit A, domain 3"/>
    <property type="match status" value="1"/>
</dbReference>
<proteinExistence type="inferred from homology"/>
<comment type="catalytic activity">
    <reaction evidence="13">
        <text>dibenzothiophene + 2 FMNH2 + 2 O2 = dibenzothiophene 5,5-dioxide + 2 FMN + 2 H2O + 2 H(+)</text>
        <dbReference type="Rhea" id="RHEA:49072"/>
        <dbReference type="ChEBI" id="CHEBI:15377"/>
        <dbReference type="ChEBI" id="CHEBI:15378"/>
        <dbReference type="ChEBI" id="CHEBI:15379"/>
        <dbReference type="ChEBI" id="CHEBI:23681"/>
        <dbReference type="ChEBI" id="CHEBI:57618"/>
        <dbReference type="ChEBI" id="CHEBI:58210"/>
        <dbReference type="ChEBI" id="CHEBI:90356"/>
        <dbReference type="EC" id="1.14.14.21"/>
    </reaction>
</comment>
<comment type="catalytic activity">
    <reaction evidence="12">
        <text>dibenzothiophene 5-oxide + FMNH2 + O2 = dibenzothiophene 5,5-dioxide + FMN + H2O + H(+)</text>
        <dbReference type="Rhea" id="RHEA:49080"/>
        <dbReference type="ChEBI" id="CHEBI:15377"/>
        <dbReference type="ChEBI" id="CHEBI:15378"/>
        <dbReference type="ChEBI" id="CHEBI:15379"/>
        <dbReference type="ChEBI" id="CHEBI:23683"/>
        <dbReference type="ChEBI" id="CHEBI:57618"/>
        <dbReference type="ChEBI" id="CHEBI:58210"/>
        <dbReference type="ChEBI" id="CHEBI:90356"/>
    </reaction>
</comment>
<feature type="domain" description="Acyl-CoA oxidase/dehydrogenase middle" evidence="14">
    <location>
        <begin position="129"/>
        <end position="202"/>
    </location>
</feature>
<dbReference type="InterPro" id="IPR013107">
    <property type="entry name" value="Acyl-CoA_DH_C"/>
</dbReference>
<evidence type="ECO:0000259" key="14">
    <source>
        <dbReference type="Pfam" id="PF02770"/>
    </source>
</evidence>
<dbReference type="InterPro" id="IPR013786">
    <property type="entry name" value="AcylCoA_DH/ox_N"/>
</dbReference>
<feature type="domain" description="Acyl-CoA dehydrogenase C-terminal" evidence="16">
    <location>
        <begin position="231"/>
        <end position="363"/>
    </location>
</feature>
<dbReference type="InterPro" id="IPR037069">
    <property type="entry name" value="AcylCoA_DH/ox_N_sf"/>
</dbReference>
<keyword evidence="6" id="KW-0503">Monooxygenase</keyword>
<evidence type="ECO:0000256" key="6">
    <source>
        <dbReference type="ARBA" id="ARBA00023033"/>
    </source>
</evidence>
<feature type="domain" description="Acyl-CoA dehydrogenase/oxidase N-terminal" evidence="15">
    <location>
        <begin position="14"/>
        <end position="111"/>
    </location>
</feature>
<evidence type="ECO:0000256" key="1">
    <source>
        <dbReference type="ARBA" id="ARBA00004496"/>
    </source>
</evidence>
<dbReference type="EC" id="1.14.14.21" evidence="9"/>
<dbReference type="Gene3D" id="2.40.110.10">
    <property type="entry name" value="Butyryl-CoA Dehydrogenase, subunit A, domain 2"/>
    <property type="match status" value="1"/>
</dbReference>
<dbReference type="Pfam" id="PF02770">
    <property type="entry name" value="Acyl-CoA_dh_M"/>
    <property type="match status" value="1"/>
</dbReference>
<dbReference type="InterPro" id="IPR046373">
    <property type="entry name" value="Acyl-CoA_Oxase/DH_mid-dom_sf"/>
</dbReference>
<dbReference type="InterPro" id="IPR006091">
    <property type="entry name" value="Acyl-CoA_Oxase/DH_mid-dom"/>
</dbReference>
<dbReference type="Pfam" id="PF02771">
    <property type="entry name" value="Acyl-CoA_dh_N"/>
    <property type="match status" value="1"/>
</dbReference>
<sequence>MTLKSTEIYIELAEQLSQRLAETAVERDRQGGTAIREREWIRESGLLKLLIPQKNGGHGETWITVLKIVRRLAEVDSSVAHLFGFHHLNLISPHIYGDQGQKEFYYTETARHNWFWGNAFNPSVSDVKAMRQDNGFIINGTKGFCSGASDSDILIVSAEREDGGTMFKAVIPTNRKGILIHNDWDSFGQRQTDSGRVTFNQVEVEEGELLLKHDPQNYFMKLRGTLPKLILGHLYMGLAEGAFKEVKKYTNSLSRMWHASGTRAAEDPYNLRHFGDYWVQLTAAKLLSDRAAERFQDAWDMEADLQEGQYGETVEAILTANAMATKVGLEISSRMFEVMEARSTASQYGFDRYWRNLRTHTLHDPYDYKLKELGHWALNGYFKADARLDK</sequence>
<dbReference type="PIRSF" id="PIRSF016578">
    <property type="entry name" value="HsaA"/>
    <property type="match status" value="1"/>
</dbReference>